<dbReference type="Gene3D" id="2.10.110.10">
    <property type="entry name" value="Cysteine Rich Protein"/>
    <property type="match status" value="1"/>
</dbReference>
<evidence type="ECO:0000256" key="1">
    <source>
        <dbReference type="ARBA" id="ARBA00022723"/>
    </source>
</evidence>
<feature type="compositionally biased region" description="Gly residues" evidence="5">
    <location>
        <begin position="269"/>
        <end position="279"/>
    </location>
</feature>
<feature type="compositionally biased region" description="Acidic residues" evidence="5">
    <location>
        <begin position="850"/>
        <end position="860"/>
    </location>
</feature>
<feature type="compositionally biased region" description="Basic and acidic residues" evidence="5">
    <location>
        <begin position="42"/>
        <end position="57"/>
    </location>
</feature>
<dbReference type="Proteomes" id="UP001591681">
    <property type="component" value="Unassembled WGS sequence"/>
</dbReference>
<dbReference type="EMBL" id="JBHFQA010000011">
    <property type="protein sequence ID" value="KAL2090685.1"/>
    <property type="molecule type" value="Genomic_DNA"/>
</dbReference>
<feature type="compositionally biased region" description="Acidic residues" evidence="5">
    <location>
        <begin position="516"/>
        <end position="528"/>
    </location>
</feature>
<feature type="compositionally biased region" description="Polar residues" evidence="5">
    <location>
        <begin position="818"/>
        <end position="845"/>
    </location>
</feature>
<feature type="compositionally biased region" description="Basic and acidic residues" evidence="5">
    <location>
        <begin position="251"/>
        <end position="268"/>
    </location>
</feature>
<feature type="compositionally biased region" description="Basic and acidic residues" evidence="5">
    <location>
        <begin position="208"/>
        <end position="217"/>
    </location>
</feature>
<keyword evidence="1 4" id="KW-0479">Metal-binding</keyword>
<feature type="compositionally biased region" description="Low complexity" evidence="5">
    <location>
        <begin position="78"/>
        <end position="103"/>
    </location>
</feature>
<proteinExistence type="predicted"/>
<keyword evidence="3 4" id="KW-0440">LIM domain</keyword>
<feature type="compositionally biased region" description="Acidic residues" evidence="5">
    <location>
        <begin position="799"/>
        <end position="814"/>
    </location>
</feature>
<accession>A0ABD1JUY4</accession>
<keyword evidence="2 4" id="KW-0862">Zinc</keyword>
<dbReference type="FunFam" id="2.10.110.10:FF:000002">
    <property type="entry name" value="LIM domain and actin-binding 1"/>
    <property type="match status" value="1"/>
</dbReference>
<feature type="region of interest" description="Disordered" evidence="5">
    <location>
        <begin position="509"/>
        <end position="560"/>
    </location>
</feature>
<evidence type="ECO:0000256" key="2">
    <source>
        <dbReference type="ARBA" id="ARBA00022833"/>
    </source>
</evidence>
<feature type="region of interest" description="Disordered" evidence="5">
    <location>
        <begin position="42"/>
        <end position="298"/>
    </location>
</feature>
<dbReference type="Pfam" id="PF00412">
    <property type="entry name" value="LIM"/>
    <property type="match status" value="1"/>
</dbReference>
<feature type="compositionally biased region" description="Basic and acidic residues" evidence="5">
    <location>
        <begin position="687"/>
        <end position="733"/>
    </location>
</feature>
<feature type="compositionally biased region" description="Low complexity" evidence="5">
    <location>
        <begin position="171"/>
        <end position="197"/>
    </location>
</feature>
<feature type="compositionally biased region" description="Low complexity" evidence="5">
    <location>
        <begin position="359"/>
        <end position="372"/>
    </location>
</feature>
<feature type="compositionally biased region" description="Low complexity" evidence="5">
    <location>
        <begin position="538"/>
        <end position="560"/>
    </location>
</feature>
<evidence type="ECO:0000256" key="3">
    <source>
        <dbReference type="ARBA" id="ARBA00023038"/>
    </source>
</evidence>
<dbReference type="PANTHER" id="PTHR24206">
    <property type="entry name" value="OS06G0237300 PROTEIN"/>
    <property type="match status" value="1"/>
</dbReference>
<feature type="compositionally biased region" description="Low complexity" evidence="5">
    <location>
        <begin position="282"/>
        <end position="298"/>
    </location>
</feature>
<evidence type="ECO:0000256" key="5">
    <source>
        <dbReference type="SAM" id="MobiDB-lite"/>
    </source>
</evidence>
<organism evidence="7 8">
    <name type="scientific">Coilia grayii</name>
    <name type="common">Gray's grenadier anchovy</name>
    <dbReference type="NCBI Taxonomy" id="363190"/>
    <lineage>
        <taxon>Eukaryota</taxon>
        <taxon>Metazoa</taxon>
        <taxon>Chordata</taxon>
        <taxon>Craniata</taxon>
        <taxon>Vertebrata</taxon>
        <taxon>Euteleostomi</taxon>
        <taxon>Actinopterygii</taxon>
        <taxon>Neopterygii</taxon>
        <taxon>Teleostei</taxon>
        <taxon>Clupei</taxon>
        <taxon>Clupeiformes</taxon>
        <taxon>Clupeoidei</taxon>
        <taxon>Engraulidae</taxon>
        <taxon>Coilinae</taxon>
        <taxon>Coilia</taxon>
    </lineage>
</organism>
<feature type="region of interest" description="Disordered" evidence="5">
    <location>
        <begin position="311"/>
        <end position="427"/>
    </location>
</feature>
<feature type="compositionally biased region" description="Pro residues" evidence="5">
    <location>
        <begin position="157"/>
        <end position="170"/>
    </location>
</feature>
<comment type="caution">
    <text evidence="7">The sequence shown here is derived from an EMBL/GenBank/DDBJ whole genome shotgun (WGS) entry which is preliminary data.</text>
</comment>
<dbReference type="InterPro" id="IPR028740">
    <property type="entry name" value="EPLIN_Lim_dom"/>
</dbReference>
<dbReference type="AlphaFoldDB" id="A0ABD1JUY4"/>
<evidence type="ECO:0000313" key="8">
    <source>
        <dbReference type="Proteomes" id="UP001591681"/>
    </source>
</evidence>
<dbReference type="CDD" id="cd09485">
    <property type="entry name" value="LIM_Eplin_alpha_beta"/>
    <property type="match status" value="1"/>
</dbReference>
<feature type="compositionally biased region" description="Gly residues" evidence="5">
    <location>
        <begin position="223"/>
        <end position="250"/>
    </location>
</feature>
<sequence>MDAGPFSRRQWASQSLRVTARELSLVGGRGKNAAIAERFSKYQRAAEEASADKKKPLETVPSALRSGTLSVLKKRWELPPQQESASAPPAAVPAAPRARLASADTQSKPNPPAQAEPAAPRTRLASADTQSKPNPPAQAEPAAPRTRLASADTQSKPSPPAQAQPEPTPPTHTQTSVTSSSSSSSSASTAAAPPQSSLRRSCSLRTPPRAEWREEKAAASAGAGAGAGVGGAGGGAGVGKGSGGVLGGGRGMERAVERPLEEVLEERSGGGGGGGGGDGYTSPLSPVSPVSPLEKPSVPLGSLKMMFEKGESKGRLVSSTSSEDMDVRVGDRGLSSLETTSLRDRMAKYQAAVTKPARSNSQSEAEGSSPSSADHKENVPPGSVGVGVSLFSDMNGTKTNGVKADTPNSGGGSPASANKDAPKPGRKFHLPVRETCVSCLKTVYPLERLVADKQILHTTCFRCSHCNTKLSLGNYASLHGNVYCKPHFNQLFKSKGNYDEGFGHRPHKEMWAPRDVEEEEEAEDVDEGVGERPKQQRPVEAPAKPAPASSISTSNNTTDISPVVEESPLAKVTELTASLETRAQRGGSFDRPAAGMASPTTPETRRLKIAWPPPSEVIGAGRGSGAAVDGELAGVKPFRAKWPPEGETLHSVPSPEKAELKSLRRSSSLKERCRPFTVAPSLSSTDQKPEQPQRRPLRRSLERRSSLEELRSARNERYAEQDSGEREERKTRPEEEEEEEKKAMTAGVLRKNSQVVNGNLSDEEDSEGRLSMRRSKEKRQVASADPAGAQRHQQRPQEQEEEQEEEEEEAEEMESLPSRRSTSPEVSTSLSPPSTGTKANRTSQDVGFWEGEEAEGEEAKEELTIEEMIKRNRCYEEEDEEEEELV</sequence>
<feature type="compositionally biased region" description="Polar residues" evidence="5">
    <location>
        <begin position="751"/>
        <end position="760"/>
    </location>
</feature>
<feature type="compositionally biased region" description="Low complexity" evidence="5">
    <location>
        <begin position="379"/>
        <end position="389"/>
    </location>
</feature>
<gene>
    <name evidence="7" type="ORF">ACEWY4_012948</name>
</gene>
<dbReference type="SUPFAM" id="SSF57716">
    <property type="entry name" value="Glucocorticoid receptor-like (DNA-binding domain)"/>
    <property type="match status" value="2"/>
</dbReference>
<evidence type="ECO:0000256" key="4">
    <source>
        <dbReference type="PROSITE-ProRule" id="PRU00125"/>
    </source>
</evidence>
<evidence type="ECO:0000259" key="6">
    <source>
        <dbReference type="PROSITE" id="PS50023"/>
    </source>
</evidence>
<reference evidence="7 8" key="1">
    <citation type="submission" date="2024-09" db="EMBL/GenBank/DDBJ databases">
        <title>A chromosome-level genome assembly of Gray's grenadier anchovy, Coilia grayii.</title>
        <authorList>
            <person name="Fu Z."/>
        </authorList>
    </citation>
    <scope>NUCLEOTIDE SEQUENCE [LARGE SCALE GENOMIC DNA]</scope>
    <source>
        <strain evidence="7">G4</strain>
        <tissue evidence="7">Muscle</tissue>
    </source>
</reference>
<evidence type="ECO:0000313" key="7">
    <source>
        <dbReference type="EMBL" id="KAL2090685.1"/>
    </source>
</evidence>
<protein>
    <recommendedName>
        <fullName evidence="6">LIM zinc-binding domain-containing protein</fullName>
    </recommendedName>
</protein>
<feature type="compositionally biased region" description="Basic and acidic residues" evidence="5">
    <location>
        <begin position="656"/>
        <end position="674"/>
    </location>
</feature>
<dbReference type="PROSITE" id="PS50023">
    <property type="entry name" value="LIM_DOMAIN_2"/>
    <property type="match status" value="1"/>
</dbReference>
<name>A0ABD1JUY4_9TELE</name>
<dbReference type="GO" id="GO:0046872">
    <property type="term" value="F:metal ion binding"/>
    <property type="evidence" value="ECO:0007669"/>
    <property type="project" value="UniProtKB-KW"/>
</dbReference>
<keyword evidence="8" id="KW-1185">Reference proteome</keyword>
<dbReference type="InterPro" id="IPR001781">
    <property type="entry name" value="Znf_LIM"/>
</dbReference>
<dbReference type="SMART" id="SM00132">
    <property type="entry name" value="LIM"/>
    <property type="match status" value="1"/>
</dbReference>
<feature type="region of interest" description="Disordered" evidence="5">
    <location>
        <begin position="586"/>
        <end position="863"/>
    </location>
</feature>
<feature type="domain" description="LIM zinc-binding" evidence="6">
    <location>
        <begin position="434"/>
        <end position="494"/>
    </location>
</feature>